<proteinExistence type="predicted"/>
<comment type="caution">
    <text evidence="1">The sequence shown here is derived from an EMBL/GenBank/DDBJ whole genome shotgun (WGS) entry which is preliminary data.</text>
</comment>
<keyword evidence="2" id="KW-1185">Reference proteome</keyword>
<gene>
    <name evidence="1" type="ORF">RHMOL_Rhmol07G0292800</name>
</gene>
<organism evidence="1 2">
    <name type="scientific">Rhododendron molle</name>
    <name type="common">Chinese azalea</name>
    <name type="synonym">Azalea mollis</name>
    <dbReference type="NCBI Taxonomy" id="49168"/>
    <lineage>
        <taxon>Eukaryota</taxon>
        <taxon>Viridiplantae</taxon>
        <taxon>Streptophyta</taxon>
        <taxon>Embryophyta</taxon>
        <taxon>Tracheophyta</taxon>
        <taxon>Spermatophyta</taxon>
        <taxon>Magnoliopsida</taxon>
        <taxon>eudicotyledons</taxon>
        <taxon>Gunneridae</taxon>
        <taxon>Pentapetalae</taxon>
        <taxon>asterids</taxon>
        <taxon>Ericales</taxon>
        <taxon>Ericaceae</taxon>
        <taxon>Ericoideae</taxon>
        <taxon>Rhodoreae</taxon>
        <taxon>Rhododendron</taxon>
    </lineage>
</organism>
<reference evidence="1" key="1">
    <citation type="submission" date="2022-02" db="EMBL/GenBank/DDBJ databases">
        <title>Plant Genome Project.</title>
        <authorList>
            <person name="Zhang R.-G."/>
        </authorList>
    </citation>
    <scope>NUCLEOTIDE SEQUENCE</scope>
    <source>
        <strain evidence="1">AT1</strain>
    </source>
</reference>
<protein>
    <submittedName>
        <fullName evidence="1">Uncharacterized protein</fullName>
    </submittedName>
</protein>
<name>A0ACC0N5R4_RHOML</name>
<evidence type="ECO:0000313" key="2">
    <source>
        <dbReference type="Proteomes" id="UP001062846"/>
    </source>
</evidence>
<dbReference type="Proteomes" id="UP001062846">
    <property type="component" value="Chromosome 7"/>
</dbReference>
<accession>A0ACC0N5R4</accession>
<dbReference type="EMBL" id="CM046394">
    <property type="protein sequence ID" value="KAI8548677.1"/>
    <property type="molecule type" value="Genomic_DNA"/>
</dbReference>
<evidence type="ECO:0000313" key="1">
    <source>
        <dbReference type="EMBL" id="KAI8548677.1"/>
    </source>
</evidence>
<sequence>MDWIIQKSKCVAYCFKLHQSGQGLLHRGLIVILKGMLALMNKILALGRTMMMLIGDASLRLTSDGLKDWK</sequence>